<evidence type="ECO:0000313" key="2">
    <source>
        <dbReference type="EMBL" id="AZA13042.1"/>
    </source>
</evidence>
<sequence>MGTYISLNATPHSPPKTAQKTQQSRLTSTPKRPHPHPCETGDDDAILKKRNRVLPRSPLLQPIRHPAPKPRFTPLPRWRGYCPPYGCVAKSYCAPPVLCTNTPPSLYGYPAARSHTAGLPQRRAPIHHDASIMIAPKPPNSSACHINGIFDGSSSNTFAVHGVMKIDT</sequence>
<dbReference type="Proteomes" id="UP000269019">
    <property type="component" value="Chromosome"/>
</dbReference>
<dbReference type="AlphaFoldDB" id="A0A3G6J588"/>
<dbReference type="EMBL" id="CP033896">
    <property type="protein sequence ID" value="AZA13042.1"/>
    <property type="molecule type" value="Genomic_DNA"/>
</dbReference>
<reference evidence="2 3" key="1">
    <citation type="submission" date="2018-11" db="EMBL/GenBank/DDBJ databases">
        <authorList>
            <person name="Kleinhagauer T."/>
            <person name="Glaeser S.P."/>
            <person name="Spergser J."/>
            <person name="Ruckert C."/>
            <person name="Kaempfer P."/>
            <person name="Busse H.-J."/>
        </authorList>
    </citation>
    <scope>NUCLEOTIDE SEQUENCE [LARGE SCALE GENOMIC DNA]</scope>
    <source>
        <strain evidence="2 3">200CH</strain>
    </source>
</reference>
<proteinExistence type="predicted"/>
<feature type="compositionally biased region" description="Polar residues" evidence="1">
    <location>
        <begin position="1"/>
        <end position="30"/>
    </location>
</feature>
<evidence type="ECO:0000313" key="3">
    <source>
        <dbReference type="Proteomes" id="UP000269019"/>
    </source>
</evidence>
<dbReference type="KEGG" id="ccho:CCHOA_03145"/>
<feature type="region of interest" description="Disordered" evidence="1">
    <location>
        <begin position="1"/>
        <end position="45"/>
    </location>
</feature>
<keyword evidence="3" id="KW-1185">Reference proteome</keyword>
<organism evidence="2 3">
    <name type="scientific">Corynebacterium choanae</name>
    <dbReference type="NCBI Taxonomy" id="1862358"/>
    <lineage>
        <taxon>Bacteria</taxon>
        <taxon>Bacillati</taxon>
        <taxon>Actinomycetota</taxon>
        <taxon>Actinomycetes</taxon>
        <taxon>Mycobacteriales</taxon>
        <taxon>Corynebacteriaceae</taxon>
        <taxon>Corynebacterium</taxon>
    </lineage>
</organism>
<name>A0A3G6J588_9CORY</name>
<evidence type="ECO:0000256" key="1">
    <source>
        <dbReference type="SAM" id="MobiDB-lite"/>
    </source>
</evidence>
<gene>
    <name evidence="2" type="ORF">CCHOA_03145</name>
</gene>
<protein>
    <submittedName>
        <fullName evidence="2">Uncharacterized protein</fullName>
    </submittedName>
</protein>
<accession>A0A3G6J588</accession>